<dbReference type="GO" id="GO:0098830">
    <property type="term" value="C:presynaptic endosome"/>
    <property type="evidence" value="ECO:0007669"/>
    <property type="project" value="TreeGrafter"/>
</dbReference>
<keyword evidence="3" id="KW-0813">Transport</keyword>
<dbReference type="GO" id="GO:1904115">
    <property type="term" value="C:axon cytoplasm"/>
    <property type="evidence" value="ECO:0007669"/>
    <property type="project" value="GOC"/>
</dbReference>
<evidence type="ECO:0000313" key="8">
    <source>
        <dbReference type="Proteomes" id="UP000050794"/>
    </source>
</evidence>
<dbReference type="GO" id="GO:0048499">
    <property type="term" value="P:synaptic vesicle membrane organization"/>
    <property type="evidence" value="ECO:0007669"/>
    <property type="project" value="TreeGrafter"/>
</dbReference>
<proteinExistence type="inferred from homology"/>
<evidence type="ECO:0000313" key="9">
    <source>
        <dbReference type="WBParaSite" id="TCNE_0001076301-mRNA-1"/>
    </source>
</evidence>
<evidence type="ECO:0000256" key="5">
    <source>
        <dbReference type="ARBA" id="ARBA00022927"/>
    </source>
</evidence>
<dbReference type="GO" id="GO:0016182">
    <property type="term" value="P:synaptic vesicle budding from endosome"/>
    <property type="evidence" value="ECO:0007669"/>
    <property type="project" value="TreeGrafter"/>
</dbReference>
<dbReference type="GO" id="GO:0030123">
    <property type="term" value="C:AP-3 adaptor complex"/>
    <property type="evidence" value="ECO:0007669"/>
    <property type="project" value="InterPro"/>
</dbReference>
<reference evidence="9" key="1">
    <citation type="submission" date="2016-06" db="UniProtKB">
        <authorList>
            <consortium name="WormBaseParasite"/>
        </authorList>
    </citation>
    <scope>IDENTIFICATION</scope>
</reference>
<organism evidence="8 9">
    <name type="scientific">Toxocara canis</name>
    <name type="common">Canine roundworm</name>
    <dbReference type="NCBI Taxonomy" id="6265"/>
    <lineage>
        <taxon>Eukaryota</taxon>
        <taxon>Metazoa</taxon>
        <taxon>Ecdysozoa</taxon>
        <taxon>Nematoda</taxon>
        <taxon>Chromadorea</taxon>
        <taxon>Rhabditida</taxon>
        <taxon>Spirurina</taxon>
        <taxon>Ascaridomorpha</taxon>
        <taxon>Ascaridoidea</taxon>
        <taxon>Toxocaridae</taxon>
        <taxon>Toxocara</taxon>
    </lineage>
</organism>
<accession>A0A183UQJ3</accession>
<dbReference type="InterPro" id="IPR011989">
    <property type="entry name" value="ARM-like"/>
</dbReference>
<name>A0A183UQJ3_TOXCA</name>
<keyword evidence="4" id="KW-0677">Repeat</keyword>
<comment type="similarity">
    <text evidence="2">Belongs to the adaptor complexes large subunit family.</text>
</comment>
<evidence type="ECO:0000256" key="2">
    <source>
        <dbReference type="ARBA" id="ARBA00006613"/>
    </source>
</evidence>
<comment type="subcellular location">
    <subcellularLocation>
        <location evidence="1">Endomembrane system</location>
    </subcellularLocation>
</comment>
<dbReference type="GO" id="GO:0098943">
    <property type="term" value="P:neurotransmitter receptor transport, postsynaptic endosome to lysosome"/>
    <property type="evidence" value="ECO:0007669"/>
    <property type="project" value="TreeGrafter"/>
</dbReference>
<gene>
    <name evidence="7" type="ORF">TCNE_LOCUS10763</name>
</gene>
<dbReference type="GO" id="GO:0043195">
    <property type="term" value="C:terminal bouton"/>
    <property type="evidence" value="ECO:0007669"/>
    <property type="project" value="TreeGrafter"/>
</dbReference>
<dbReference type="PANTHER" id="PTHR22781:SF12">
    <property type="entry name" value="AP-3 COMPLEX SUBUNIT DELTA-1"/>
    <property type="match status" value="1"/>
</dbReference>
<keyword evidence="5" id="KW-0653">Protein transport</keyword>
<dbReference type="GO" id="GO:0048490">
    <property type="term" value="P:anterograde synaptic vesicle transport"/>
    <property type="evidence" value="ECO:0007669"/>
    <property type="project" value="TreeGrafter"/>
</dbReference>
<dbReference type="AlphaFoldDB" id="A0A183UQJ3"/>
<evidence type="ECO:0000256" key="3">
    <source>
        <dbReference type="ARBA" id="ARBA00022448"/>
    </source>
</evidence>
<dbReference type="Gene3D" id="1.25.10.10">
    <property type="entry name" value="Leucine-rich Repeat Variant"/>
    <property type="match status" value="1"/>
</dbReference>
<evidence type="ECO:0000256" key="6">
    <source>
        <dbReference type="ARBA" id="ARBA00023136"/>
    </source>
</evidence>
<evidence type="ECO:0000256" key="4">
    <source>
        <dbReference type="ARBA" id="ARBA00022737"/>
    </source>
</evidence>
<dbReference type="GO" id="GO:0006896">
    <property type="term" value="P:Golgi to vacuole transport"/>
    <property type="evidence" value="ECO:0007669"/>
    <property type="project" value="TreeGrafter"/>
</dbReference>
<reference evidence="7 8" key="2">
    <citation type="submission" date="2018-11" db="EMBL/GenBank/DDBJ databases">
        <authorList>
            <consortium name="Pathogen Informatics"/>
        </authorList>
    </citation>
    <scope>NUCLEOTIDE SEQUENCE [LARGE SCALE GENOMIC DNA]</scope>
</reference>
<dbReference type="GO" id="GO:0006623">
    <property type="term" value="P:protein targeting to vacuole"/>
    <property type="evidence" value="ECO:0007669"/>
    <property type="project" value="TreeGrafter"/>
</dbReference>
<evidence type="ECO:0000313" key="7">
    <source>
        <dbReference type="EMBL" id="VDM42084.1"/>
    </source>
</evidence>
<dbReference type="WBParaSite" id="TCNE_0001076301-mRNA-1">
    <property type="protein sequence ID" value="TCNE_0001076301-mRNA-1"/>
    <property type="gene ID" value="TCNE_0001076301"/>
</dbReference>
<sequence length="268" mass="30380">MFCPNEILCTHNMLGLKRCSALAFLQSSHPGPLNLPVIELPSSGWLPNFKKLSDLLDAIIDFISTSRVRVLLCAARNDDTCKPSSMHNPSSLKSWSVPMNREPENAKIHRGKTKVLYTYDFWVSSSADLCSPLWQLRPYIKGIMAHRLTSSLHRLSSTSTIAHNMQNPAHRDAWLKKAIEKRITSSKLSTKAMALRKVRSNIDRLFDKSLTDLIRGIRNNKDYEARYIASCIEEIKMELRQESSFVKANAIEKLAYVSAFPLSVLIFT</sequence>
<keyword evidence="6" id="KW-0472">Membrane</keyword>
<evidence type="ECO:0000256" key="1">
    <source>
        <dbReference type="ARBA" id="ARBA00004308"/>
    </source>
</evidence>
<dbReference type="InterPro" id="IPR017105">
    <property type="entry name" value="AP3_complex_dsu"/>
</dbReference>
<protein>
    <submittedName>
        <fullName evidence="9">MIF4G domain-containing protein</fullName>
    </submittedName>
</protein>
<keyword evidence="8" id="KW-1185">Reference proteome</keyword>
<dbReference type="EMBL" id="UYWY01020609">
    <property type="protein sequence ID" value="VDM42084.1"/>
    <property type="molecule type" value="Genomic_DNA"/>
</dbReference>
<dbReference type="PANTHER" id="PTHR22781">
    <property type="entry name" value="DELTA ADAPTIN-RELATED"/>
    <property type="match status" value="1"/>
</dbReference>
<dbReference type="GO" id="GO:0010008">
    <property type="term" value="C:endosome membrane"/>
    <property type="evidence" value="ECO:0007669"/>
    <property type="project" value="TreeGrafter"/>
</dbReference>
<dbReference type="Proteomes" id="UP000050794">
    <property type="component" value="Unassembled WGS sequence"/>
</dbReference>